<evidence type="ECO:0000313" key="1">
    <source>
        <dbReference type="EMBL" id="CAD7226812.1"/>
    </source>
</evidence>
<name>A0A7R8WAI1_9CRUS</name>
<reference evidence="1" key="1">
    <citation type="submission" date="2020-11" db="EMBL/GenBank/DDBJ databases">
        <authorList>
            <person name="Tran Van P."/>
        </authorList>
    </citation>
    <scope>NUCLEOTIDE SEQUENCE</scope>
</reference>
<accession>A0A7R8WAI1</accession>
<protein>
    <submittedName>
        <fullName evidence="1">Uncharacterized protein</fullName>
    </submittedName>
</protein>
<dbReference type="EMBL" id="OB660942">
    <property type="protein sequence ID" value="CAD7226812.1"/>
    <property type="molecule type" value="Genomic_DNA"/>
</dbReference>
<proteinExistence type="predicted"/>
<organism evidence="1">
    <name type="scientific">Cyprideis torosa</name>
    <dbReference type="NCBI Taxonomy" id="163714"/>
    <lineage>
        <taxon>Eukaryota</taxon>
        <taxon>Metazoa</taxon>
        <taxon>Ecdysozoa</taxon>
        <taxon>Arthropoda</taxon>
        <taxon>Crustacea</taxon>
        <taxon>Oligostraca</taxon>
        <taxon>Ostracoda</taxon>
        <taxon>Podocopa</taxon>
        <taxon>Podocopida</taxon>
        <taxon>Cytherocopina</taxon>
        <taxon>Cytheroidea</taxon>
        <taxon>Cytherideidae</taxon>
        <taxon>Cyprideis</taxon>
    </lineage>
</organism>
<dbReference type="AlphaFoldDB" id="A0A7R8WAI1"/>
<gene>
    <name evidence="1" type="ORF">CTOB1V02_LOCUS4726</name>
</gene>
<sequence length="69" mass="7719">MLVADHAATRATPHRVNGATILQGWIKTPLPLGQRPPLDTYHDWLSLIGTSQEPDVLPSHLNFNIHKIF</sequence>